<evidence type="ECO:0000313" key="16">
    <source>
        <dbReference type="Proteomes" id="UP001302477"/>
    </source>
</evidence>
<accession>A0AAU0N1X5</accession>
<dbReference type="KEGG" id="mpaf:R5R33_07450"/>
<evidence type="ECO:0000256" key="11">
    <source>
        <dbReference type="PROSITE-ProRule" id="PRU01360"/>
    </source>
</evidence>
<gene>
    <name evidence="15" type="ORF">R5R33_07450</name>
</gene>
<dbReference type="InterPro" id="IPR039426">
    <property type="entry name" value="TonB-dep_rcpt-like"/>
</dbReference>
<dbReference type="GO" id="GO:0006826">
    <property type="term" value="P:iron ion transport"/>
    <property type="evidence" value="ECO:0007669"/>
    <property type="project" value="UniProtKB-KW"/>
</dbReference>
<dbReference type="PANTHER" id="PTHR32552:SF81">
    <property type="entry name" value="TONB-DEPENDENT OUTER MEMBRANE RECEPTOR"/>
    <property type="match status" value="1"/>
</dbReference>
<keyword evidence="5 11" id="KW-0812">Transmembrane</keyword>
<dbReference type="Gene3D" id="2.40.170.20">
    <property type="entry name" value="TonB-dependent receptor, beta-barrel domain"/>
    <property type="match status" value="1"/>
</dbReference>
<keyword evidence="10 11" id="KW-0998">Cell outer membrane</keyword>
<keyword evidence="7" id="KW-0406">Ion transport</keyword>
<protein>
    <submittedName>
        <fullName evidence="15">TonB-dependent receptor</fullName>
    </submittedName>
</protein>
<keyword evidence="4" id="KW-0410">Iron transport</keyword>
<keyword evidence="3 11" id="KW-1134">Transmembrane beta strand</keyword>
<dbReference type="Pfam" id="PF07715">
    <property type="entry name" value="Plug"/>
    <property type="match status" value="1"/>
</dbReference>
<keyword evidence="9 11" id="KW-0472">Membrane</keyword>
<evidence type="ECO:0000313" key="15">
    <source>
        <dbReference type="EMBL" id="WOX06957.1"/>
    </source>
</evidence>
<keyword evidence="15" id="KW-0675">Receptor</keyword>
<keyword evidence="6" id="KW-0408">Iron</keyword>
<evidence type="ECO:0000256" key="4">
    <source>
        <dbReference type="ARBA" id="ARBA00022496"/>
    </source>
</evidence>
<evidence type="ECO:0000256" key="7">
    <source>
        <dbReference type="ARBA" id="ARBA00023065"/>
    </source>
</evidence>
<dbReference type="EMBL" id="CP137555">
    <property type="protein sequence ID" value="WOX06957.1"/>
    <property type="molecule type" value="Genomic_DNA"/>
</dbReference>
<evidence type="ECO:0000259" key="13">
    <source>
        <dbReference type="Pfam" id="PF00593"/>
    </source>
</evidence>
<sequence length="826" mass="91254">MTIQNNGGSRRFTKKHLALAISCTTLPLLTAAQPAEQSLSAPVFEEVVVTASRRAESVMDTPINISAVDGGKIEDLRLNDVAKLAYYTPGLTVVDRGPRNESPDIVVRGLNTGGLGPGFDSSAVAIYLGETPLSVDLNPVDLERVEVLIGPQGTLYGQGTLGGAIRYIPRKAEFGEYTAEVRGNASRNAESDSFGQEYGSTLNLGFSDTLALRINLDQVKDPGFIDYSYVVREPGVSNPQPDFSDPQDVAANLRTVKDASGADILSGRANLRWAPTDWLETSLWHYYQDTKAEGRQLNNQLAFGTGRYESAARVEEPNHFTNKLTSLEVSADLGFAEATATYGESQYDELGQRDQTDLLLGFEYGYEEFPSFSAYTREEAMEETDTFELRLVSQSDGPLSWVAGYFTTEKQWDYASMEFVPGFDQFAVDNFDGIQLRPDALEYIELTDRLSKESALYGEVSYQITDRWSVTAGYRAYEYETDITGGFGLPLLETVWDGAPQDAINVDLRRNKGSDDGDLFKFNTSWDINDDGMVYFTYSQGYRIGGVNSVPECSPEQLAGEDDGQKLCAQSHELAYQPDLIDNYEIGYKGLVGERVSLTAALFYIDWSDLQLSSTTEFGNLPILANGSTAFSRGLELQGQWMIRDNLDLSFSYAYTNAELSEDAPGLVGDYTAEKGARLPGHAEHQGSMNLNYRTALLGQDLLLNYGLVYASDVYNTVGGPEDPLYYIDEETGERIDGDRGGEAIPGYAVHHISASLEQDSWLVQAYVDNLWNKYYVTGTRNSRRSDILQSETDGPGTLYGDFNLRSYAQYVGTPRTIGARVTYRF</sequence>
<feature type="domain" description="TonB-dependent receptor-like beta-barrel" evidence="13">
    <location>
        <begin position="306"/>
        <end position="771"/>
    </location>
</feature>
<evidence type="ECO:0000256" key="1">
    <source>
        <dbReference type="ARBA" id="ARBA00004571"/>
    </source>
</evidence>
<evidence type="ECO:0000256" key="2">
    <source>
        <dbReference type="ARBA" id="ARBA00022448"/>
    </source>
</evidence>
<proteinExistence type="inferred from homology"/>
<evidence type="ECO:0000256" key="10">
    <source>
        <dbReference type="ARBA" id="ARBA00023237"/>
    </source>
</evidence>
<keyword evidence="16" id="KW-1185">Reference proteome</keyword>
<organism evidence="15 16">
    <name type="scientific">Microbulbifer pacificus</name>
    <dbReference type="NCBI Taxonomy" id="407164"/>
    <lineage>
        <taxon>Bacteria</taxon>
        <taxon>Pseudomonadati</taxon>
        <taxon>Pseudomonadota</taxon>
        <taxon>Gammaproteobacteria</taxon>
        <taxon>Cellvibrionales</taxon>
        <taxon>Microbulbiferaceae</taxon>
        <taxon>Microbulbifer</taxon>
    </lineage>
</organism>
<dbReference type="RefSeq" id="WP_318955391.1">
    <property type="nucleotide sequence ID" value="NZ_CP137555.1"/>
</dbReference>
<evidence type="ECO:0000256" key="3">
    <source>
        <dbReference type="ARBA" id="ARBA00022452"/>
    </source>
</evidence>
<dbReference type="Pfam" id="PF00593">
    <property type="entry name" value="TonB_dep_Rec_b-barrel"/>
    <property type="match status" value="1"/>
</dbReference>
<evidence type="ECO:0000256" key="6">
    <source>
        <dbReference type="ARBA" id="ARBA00023004"/>
    </source>
</evidence>
<dbReference type="InterPro" id="IPR000531">
    <property type="entry name" value="Beta-barrel_TonB"/>
</dbReference>
<evidence type="ECO:0000256" key="12">
    <source>
        <dbReference type="RuleBase" id="RU003357"/>
    </source>
</evidence>
<dbReference type="SUPFAM" id="SSF56935">
    <property type="entry name" value="Porins"/>
    <property type="match status" value="1"/>
</dbReference>
<comment type="similarity">
    <text evidence="11 12">Belongs to the TonB-dependent receptor family.</text>
</comment>
<dbReference type="PANTHER" id="PTHR32552">
    <property type="entry name" value="FERRICHROME IRON RECEPTOR-RELATED"/>
    <property type="match status" value="1"/>
</dbReference>
<feature type="domain" description="TonB-dependent receptor plug" evidence="14">
    <location>
        <begin position="58"/>
        <end position="164"/>
    </location>
</feature>
<evidence type="ECO:0000256" key="5">
    <source>
        <dbReference type="ARBA" id="ARBA00022692"/>
    </source>
</evidence>
<dbReference type="Proteomes" id="UP001302477">
    <property type="component" value="Chromosome"/>
</dbReference>
<keyword evidence="2 11" id="KW-0813">Transport</keyword>
<keyword evidence="8 12" id="KW-0798">TonB box</keyword>
<reference evidence="15 16" key="1">
    <citation type="submission" date="2023-10" db="EMBL/GenBank/DDBJ databases">
        <title>Description of Microbulbifer bruguierae sp. nov., isolated from the sediments of mangrove plant Bruguiera sexangula and comparative genomic analyses of the genus Microbulbifer.</title>
        <authorList>
            <person name="Long M."/>
        </authorList>
    </citation>
    <scope>NUCLEOTIDE SEQUENCE [LARGE SCALE GENOMIC DNA]</scope>
    <source>
        <strain evidence="15 16">SPO729</strain>
    </source>
</reference>
<dbReference type="GO" id="GO:0009279">
    <property type="term" value="C:cell outer membrane"/>
    <property type="evidence" value="ECO:0007669"/>
    <property type="project" value="UniProtKB-SubCell"/>
</dbReference>
<evidence type="ECO:0000256" key="8">
    <source>
        <dbReference type="ARBA" id="ARBA00023077"/>
    </source>
</evidence>
<evidence type="ECO:0000259" key="14">
    <source>
        <dbReference type="Pfam" id="PF07715"/>
    </source>
</evidence>
<comment type="subcellular location">
    <subcellularLocation>
        <location evidence="1 11">Cell outer membrane</location>
        <topology evidence="1 11">Multi-pass membrane protein</topology>
    </subcellularLocation>
</comment>
<name>A0AAU0N1X5_9GAMM</name>
<evidence type="ECO:0000256" key="9">
    <source>
        <dbReference type="ARBA" id="ARBA00023136"/>
    </source>
</evidence>
<dbReference type="InterPro" id="IPR012910">
    <property type="entry name" value="Plug_dom"/>
</dbReference>
<dbReference type="InterPro" id="IPR036942">
    <property type="entry name" value="Beta-barrel_TonB_sf"/>
</dbReference>
<dbReference type="PROSITE" id="PS52016">
    <property type="entry name" value="TONB_DEPENDENT_REC_3"/>
    <property type="match status" value="1"/>
</dbReference>
<dbReference type="AlphaFoldDB" id="A0AAU0N1X5"/>